<reference evidence="3 4" key="1">
    <citation type="journal article" date="2022" name="Nat. Plants">
        <title>Genomes of leafy and leafless Platanthera orchids illuminate the evolution of mycoheterotrophy.</title>
        <authorList>
            <person name="Li M.H."/>
            <person name="Liu K.W."/>
            <person name="Li Z."/>
            <person name="Lu H.C."/>
            <person name="Ye Q.L."/>
            <person name="Zhang D."/>
            <person name="Wang J.Y."/>
            <person name="Li Y.F."/>
            <person name="Zhong Z.M."/>
            <person name="Liu X."/>
            <person name="Yu X."/>
            <person name="Liu D.K."/>
            <person name="Tu X.D."/>
            <person name="Liu B."/>
            <person name="Hao Y."/>
            <person name="Liao X.Y."/>
            <person name="Jiang Y.T."/>
            <person name="Sun W.H."/>
            <person name="Chen J."/>
            <person name="Chen Y.Q."/>
            <person name="Ai Y."/>
            <person name="Zhai J.W."/>
            <person name="Wu S.S."/>
            <person name="Zhou Z."/>
            <person name="Hsiao Y.Y."/>
            <person name="Wu W.L."/>
            <person name="Chen Y.Y."/>
            <person name="Lin Y.F."/>
            <person name="Hsu J.L."/>
            <person name="Li C.Y."/>
            <person name="Wang Z.W."/>
            <person name="Zhao X."/>
            <person name="Zhong W.Y."/>
            <person name="Ma X.K."/>
            <person name="Ma L."/>
            <person name="Huang J."/>
            <person name="Chen G.Z."/>
            <person name="Huang M.Z."/>
            <person name="Huang L."/>
            <person name="Peng D.H."/>
            <person name="Luo Y.B."/>
            <person name="Zou S.Q."/>
            <person name="Chen S.P."/>
            <person name="Lan S."/>
            <person name="Tsai W.C."/>
            <person name="Van de Peer Y."/>
            <person name="Liu Z.J."/>
        </authorList>
    </citation>
    <scope>NUCLEOTIDE SEQUENCE [LARGE SCALE GENOMIC DNA]</scope>
    <source>
        <strain evidence="3">Lor287</strain>
    </source>
</reference>
<evidence type="ECO:0000313" key="4">
    <source>
        <dbReference type="Proteomes" id="UP001418222"/>
    </source>
</evidence>
<organism evidence="3 4">
    <name type="scientific">Platanthera zijinensis</name>
    <dbReference type="NCBI Taxonomy" id="2320716"/>
    <lineage>
        <taxon>Eukaryota</taxon>
        <taxon>Viridiplantae</taxon>
        <taxon>Streptophyta</taxon>
        <taxon>Embryophyta</taxon>
        <taxon>Tracheophyta</taxon>
        <taxon>Spermatophyta</taxon>
        <taxon>Magnoliopsida</taxon>
        <taxon>Liliopsida</taxon>
        <taxon>Asparagales</taxon>
        <taxon>Orchidaceae</taxon>
        <taxon>Orchidoideae</taxon>
        <taxon>Orchideae</taxon>
        <taxon>Orchidinae</taxon>
        <taxon>Platanthera</taxon>
    </lineage>
</organism>
<dbReference type="SUPFAM" id="SSF53098">
    <property type="entry name" value="Ribonuclease H-like"/>
    <property type="match status" value="1"/>
</dbReference>
<dbReference type="PANTHER" id="PTHR32166:SF63">
    <property type="entry name" value="HAT TRANSPOSON SUPERFAMILY PROTEIN"/>
    <property type="match status" value="1"/>
</dbReference>
<dbReference type="GO" id="GO:0046983">
    <property type="term" value="F:protein dimerization activity"/>
    <property type="evidence" value="ECO:0007669"/>
    <property type="project" value="InterPro"/>
</dbReference>
<dbReference type="PROSITE" id="PS00028">
    <property type="entry name" value="ZINC_FINGER_C2H2_1"/>
    <property type="match status" value="1"/>
</dbReference>
<protein>
    <recommendedName>
        <fullName evidence="2">C2H2-type domain-containing protein</fullName>
    </recommendedName>
</protein>
<dbReference type="Proteomes" id="UP001418222">
    <property type="component" value="Unassembled WGS sequence"/>
</dbReference>
<evidence type="ECO:0000313" key="3">
    <source>
        <dbReference type="EMBL" id="KAK8954275.1"/>
    </source>
</evidence>
<sequence>MSTEQIDAIEGHGFAIDKDKDRIQCNYCGKEVRGFNRLKHHLGGVGHDVTACFAAPDNVKDRMRGLLLEKKKERLIKEVGEIYHPDLPLKRHVSPPKNDPKRMLPTPTNPLYTSSNGEGNGEMWKESRNVDDYSGPCRPSSSKKGNNAMECPPNGSRNAYGGIHISCKLEDEDVIVKEEVKNDSLPHVAKLIGSFFFEAGIDPNVIKLSSFQKMIDASISCGFGFRVPRHDELKGWILEEQLKEVSKHVEDVKSCWGRTGCSILLDSWTDQHGRSLIRFLIDSPRGTIFLRSIDASDAISNTDALFLLLNKVVEEVGVQNVVQVIAHEKSCYMEAAGKKLVEKYKSLFWTLSTDYCINLILERIGLLDHVKKVLCDAKTVTRFIYNNLLPFELMKKHIHGGYLIRQSKFKSISDFLTLGNILSEREKLIYMFKSYAWGSSAEASRPVGKKIFELVNDPFFWAAVTDVTRVTNPLISVMQRIDGCDSAPMGFLYDAMDRAKEAIKRNLGGEEARYLPLWSIIDEIWDNYLHCPLHSAGYYLNPNLFCSNDFFVDAEVTSGLLGCIVRMIENPSSQAMIVPQLEAYTLLSGVTLSEMAVDQRSKMQPALWWASYGDQSPELQKFAIKILSQPCSAASRFKLKKDISELVHDKSRSWIEQQMFCNMEFVQNNLRLEDTSLFWDHGDRIGPEESLLMDDWILKV</sequence>
<dbReference type="Pfam" id="PF04937">
    <property type="entry name" value="DUF659"/>
    <property type="match status" value="1"/>
</dbReference>
<gene>
    <name evidence="3" type="ORF">KSP39_PZI002522</name>
</gene>
<feature type="domain" description="C2H2-type" evidence="2">
    <location>
        <begin position="25"/>
        <end position="47"/>
    </location>
</feature>
<keyword evidence="4" id="KW-1185">Reference proteome</keyword>
<evidence type="ECO:0000259" key="2">
    <source>
        <dbReference type="PROSITE" id="PS00028"/>
    </source>
</evidence>
<dbReference type="PANTHER" id="PTHR32166">
    <property type="entry name" value="OSJNBA0013A04.12 PROTEIN"/>
    <property type="match status" value="1"/>
</dbReference>
<dbReference type="InterPro" id="IPR008906">
    <property type="entry name" value="HATC_C_dom"/>
</dbReference>
<comment type="caution">
    <text evidence="3">The sequence shown here is derived from an EMBL/GenBank/DDBJ whole genome shotgun (WGS) entry which is preliminary data.</text>
</comment>
<dbReference type="EMBL" id="JBBWWQ010000002">
    <property type="protein sequence ID" value="KAK8954275.1"/>
    <property type="molecule type" value="Genomic_DNA"/>
</dbReference>
<dbReference type="AlphaFoldDB" id="A0AAP0BY27"/>
<evidence type="ECO:0000256" key="1">
    <source>
        <dbReference type="SAM" id="MobiDB-lite"/>
    </source>
</evidence>
<dbReference type="Pfam" id="PF05699">
    <property type="entry name" value="Dimer_Tnp_hAT"/>
    <property type="match status" value="1"/>
</dbReference>
<feature type="region of interest" description="Disordered" evidence="1">
    <location>
        <begin position="90"/>
        <end position="153"/>
    </location>
</feature>
<dbReference type="InterPro" id="IPR013087">
    <property type="entry name" value="Znf_C2H2_type"/>
</dbReference>
<accession>A0AAP0BY27</accession>
<name>A0AAP0BY27_9ASPA</name>
<proteinExistence type="predicted"/>
<dbReference type="InterPro" id="IPR012337">
    <property type="entry name" value="RNaseH-like_sf"/>
</dbReference>
<dbReference type="InterPro" id="IPR007021">
    <property type="entry name" value="DUF659"/>
</dbReference>